<proteinExistence type="predicted"/>
<protein>
    <submittedName>
        <fullName evidence="1">Uncharacterized protein</fullName>
    </submittedName>
</protein>
<reference evidence="1 2" key="1">
    <citation type="submission" date="2015-10" db="EMBL/GenBank/DDBJ databases">
        <title>Genome analyses suggest a sexual origin of heterokaryosis in a supposedly ancient asexual fungus.</title>
        <authorList>
            <person name="Ropars J."/>
            <person name="Sedzielewska K."/>
            <person name="Noel J."/>
            <person name="Charron P."/>
            <person name="Farinelli L."/>
            <person name="Marton T."/>
            <person name="Kruger M."/>
            <person name="Pelin A."/>
            <person name="Brachmann A."/>
            <person name="Corradi N."/>
        </authorList>
    </citation>
    <scope>NUCLEOTIDE SEQUENCE [LARGE SCALE GENOMIC DNA]</scope>
    <source>
        <strain evidence="1 2">A4</strain>
    </source>
</reference>
<dbReference type="AlphaFoldDB" id="A0A2I1GGF1"/>
<gene>
    <name evidence="1" type="ORF">RhiirA4_460349</name>
</gene>
<dbReference type="EMBL" id="LLXI01000402">
    <property type="protein sequence ID" value="PKY45703.1"/>
    <property type="molecule type" value="Genomic_DNA"/>
</dbReference>
<evidence type="ECO:0000313" key="1">
    <source>
        <dbReference type="EMBL" id="PKY45703.1"/>
    </source>
</evidence>
<evidence type="ECO:0000313" key="2">
    <source>
        <dbReference type="Proteomes" id="UP000234323"/>
    </source>
</evidence>
<keyword evidence="2" id="KW-1185">Reference proteome</keyword>
<dbReference type="VEuPathDB" id="FungiDB:RhiirFUN_026476"/>
<dbReference type="Proteomes" id="UP000234323">
    <property type="component" value="Unassembled WGS sequence"/>
</dbReference>
<accession>A0A2I1GGF1</accession>
<dbReference type="OrthoDB" id="2420623at2759"/>
<dbReference type="VEuPathDB" id="FungiDB:FUN_001110"/>
<dbReference type="VEuPathDB" id="FungiDB:RhiirA1_402333"/>
<organism evidence="1 2">
    <name type="scientific">Rhizophagus irregularis</name>
    <dbReference type="NCBI Taxonomy" id="588596"/>
    <lineage>
        <taxon>Eukaryota</taxon>
        <taxon>Fungi</taxon>
        <taxon>Fungi incertae sedis</taxon>
        <taxon>Mucoromycota</taxon>
        <taxon>Glomeromycotina</taxon>
        <taxon>Glomeromycetes</taxon>
        <taxon>Glomerales</taxon>
        <taxon>Glomeraceae</taxon>
        <taxon>Rhizophagus</taxon>
    </lineage>
</organism>
<name>A0A2I1GGF1_9GLOM</name>
<comment type="caution">
    <text evidence="1">The sequence shown here is derived from an EMBL/GenBank/DDBJ whole genome shotgun (WGS) entry which is preliminary data.</text>
</comment>
<sequence>MKWKHTKTRLFENKFCAAIIDKHAVFCICGQKVILDNDYDELRFNEHSRNLRCKMNNQKCQLGLPDLFPILPKLKKVKESLEISENPSPSPSFIYLSISPFSLPLLSFTRELFRDGLISNL</sequence>